<dbReference type="EMBL" id="MU004190">
    <property type="protein sequence ID" value="KAF2494943.1"/>
    <property type="molecule type" value="Genomic_DNA"/>
</dbReference>
<sequence>MDKDPTYGLEVFRKISLRIATWTSSTKRKATTQGNEVESQFLQLPNELLLLIGEALTPISTLRVRQTCGKLRYILPPDLGLYPLNEFDWEISLLEKRSLPPAGDLPEPQLHRFIAYRNDAPRFRLWCNACRTRHSAYYFSLGQRATPPHKRCCLGMENCFRMCAHRSVTYAEVNTLLQSGEEISCQHDDHHIPQDSSSTPGCHLRKATCRYRPESPNVEYNRWLPLVRIPIAMASSESVSKVKAALNDMSEEDQLCPHLHINDESVLFALTTMLTKARYRMYSHDEERFSARNLPVYSPGSWASKYRVVLCKAVDCSCYVEISRFRLAEEEYDTIVMKIEQRWFHSTPTNAGWISAVAPMWLGSERYPGHHVLGQMNCEDILNGEYDTSDQIENQRDLIRLAELNDVKGERS</sequence>
<gene>
    <name evidence="1" type="ORF">BU16DRAFT_540180</name>
</gene>
<dbReference type="Proteomes" id="UP000799750">
    <property type="component" value="Unassembled WGS sequence"/>
</dbReference>
<evidence type="ECO:0008006" key="3">
    <source>
        <dbReference type="Google" id="ProtNLM"/>
    </source>
</evidence>
<evidence type="ECO:0000313" key="1">
    <source>
        <dbReference type="EMBL" id="KAF2494943.1"/>
    </source>
</evidence>
<name>A0A6A6QT92_9PEZI</name>
<reference evidence="1" key="1">
    <citation type="journal article" date="2020" name="Stud. Mycol.">
        <title>101 Dothideomycetes genomes: a test case for predicting lifestyles and emergence of pathogens.</title>
        <authorList>
            <person name="Haridas S."/>
            <person name="Albert R."/>
            <person name="Binder M."/>
            <person name="Bloem J."/>
            <person name="Labutti K."/>
            <person name="Salamov A."/>
            <person name="Andreopoulos B."/>
            <person name="Baker S."/>
            <person name="Barry K."/>
            <person name="Bills G."/>
            <person name="Bluhm B."/>
            <person name="Cannon C."/>
            <person name="Castanera R."/>
            <person name="Culley D."/>
            <person name="Daum C."/>
            <person name="Ezra D."/>
            <person name="Gonzalez J."/>
            <person name="Henrissat B."/>
            <person name="Kuo A."/>
            <person name="Liang C."/>
            <person name="Lipzen A."/>
            <person name="Lutzoni F."/>
            <person name="Magnuson J."/>
            <person name="Mondo S."/>
            <person name="Nolan M."/>
            <person name="Ohm R."/>
            <person name="Pangilinan J."/>
            <person name="Park H.-J."/>
            <person name="Ramirez L."/>
            <person name="Alfaro M."/>
            <person name="Sun H."/>
            <person name="Tritt A."/>
            <person name="Yoshinaga Y."/>
            <person name="Zwiers L.-H."/>
            <person name="Turgeon B."/>
            <person name="Goodwin S."/>
            <person name="Spatafora J."/>
            <person name="Crous P."/>
            <person name="Grigoriev I."/>
        </authorList>
    </citation>
    <scope>NUCLEOTIDE SEQUENCE</scope>
    <source>
        <strain evidence="1">CBS 269.34</strain>
    </source>
</reference>
<keyword evidence="2" id="KW-1185">Reference proteome</keyword>
<accession>A0A6A6QT92</accession>
<proteinExistence type="predicted"/>
<dbReference type="OrthoDB" id="3792649at2759"/>
<protein>
    <recommendedName>
        <fullName evidence="3">F-box domain-containing protein</fullName>
    </recommendedName>
</protein>
<dbReference type="AlphaFoldDB" id="A0A6A6QT92"/>
<evidence type="ECO:0000313" key="2">
    <source>
        <dbReference type="Proteomes" id="UP000799750"/>
    </source>
</evidence>
<organism evidence="1 2">
    <name type="scientific">Lophium mytilinum</name>
    <dbReference type="NCBI Taxonomy" id="390894"/>
    <lineage>
        <taxon>Eukaryota</taxon>
        <taxon>Fungi</taxon>
        <taxon>Dikarya</taxon>
        <taxon>Ascomycota</taxon>
        <taxon>Pezizomycotina</taxon>
        <taxon>Dothideomycetes</taxon>
        <taxon>Pleosporomycetidae</taxon>
        <taxon>Mytilinidiales</taxon>
        <taxon>Mytilinidiaceae</taxon>
        <taxon>Lophium</taxon>
    </lineage>
</organism>